<comment type="caution">
    <text evidence="1">The sequence shown here is derived from an EMBL/GenBank/DDBJ whole genome shotgun (WGS) entry which is preliminary data.</text>
</comment>
<dbReference type="EMBL" id="PIDS01000368">
    <property type="protein sequence ID" value="PLL40122.1"/>
    <property type="molecule type" value="Genomic_DNA"/>
</dbReference>
<name>A0A2J4SFX6_9ENTR</name>
<sequence>MANLPLPITHEKVQVVMTIENGQVIDTRKVRDNELIASMDTFFWMAKKAGYQVIAPNQEEASGTNSNTHS</sequence>
<proteinExistence type="predicted"/>
<dbReference type="Proteomes" id="UP000234505">
    <property type="component" value="Unassembled WGS sequence"/>
</dbReference>
<protein>
    <submittedName>
        <fullName evidence="1">Uncharacterized protein</fullName>
    </submittedName>
</protein>
<evidence type="ECO:0000313" key="2">
    <source>
        <dbReference type="Proteomes" id="UP000234505"/>
    </source>
</evidence>
<reference evidence="1 2" key="2">
    <citation type="submission" date="2018-01" db="EMBL/GenBank/DDBJ databases">
        <title>Genomic study of Klebsiella pneumoniae.</title>
        <authorList>
            <person name="Yang Y."/>
            <person name="Bicalho R."/>
        </authorList>
    </citation>
    <scope>NUCLEOTIDE SEQUENCE [LARGE SCALE GENOMIC DNA]</scope>
    <source>
        <strain evidence="1 2">A11</strain>
    </source>
</reference>
<organism evidence="1 2">
    <name type="scientific">Klebsiella michiganensis</name>
    <dbReference type="NCBI Taxonomy" id="1134687"/>
    <lineage>
        <taxon>Bacteria</taxon>
        <taxon>Pseudomonadati</taxon>
        <taxon>Pseudomonadota</taxon>
        <taxon>Gammaproteobacteria</taxon>
        <taxon>Enterobacterales</taxon>
        <taxon>Enterobacteriaceae</taxon>
        <taxon>Klebsiella/Raoultella group</taxon>
        <taxon>Klebsiella</taxon>
    </lineage>
</organism>
<accession>A0A2J4SFX6</accession>
<gene>
    <name evidence="1" type="ORF">CWN50_12760</name>
</gene>
<dbReference type="AlphaFoldDB" id="A0A2J4SFX6"/>
<reference evidence="1 2" key="1">
    <citation type="submission" date="2017-11" db="EMBL/GenBank/DDBJ databases">
        <authorList>
            <person name="Han C.G."/>
        </authorList>
    </citation>
    <scope>NUCLEOTIDE SEQUENCE [LARGE SCALE GENOMIC DNA]</scope>
    <source>
        <strain evidence="1 2">A11</strain>
    </source>
</reference>
<evidence type="ECO:0000313" key="1">
    <source>
        <dbReference type="EMBL" id="PLL40122.1"/>
    </source>
</evidence>